<reference evidence="6 7" key="1">
    <citation type="submission" date="2018-03" db="EMBL/GenBank/DDBJ databases">
        <title>Genomic Encyclopedia of Archaeal and Bacterial Type Strains, Phase II (KMG-II): from individual species to whole genera.</title>
        <authorList>
            <person name="Goeker M."/>
        </authorList>
    </citation>
    <scope>NUCLEOTIDE SEQUENCE [LARGE SCALE GENOMIC DNA]</scope>
    <source>
        <strain evidence="6 7">DSM 45601</strain>
    </source>
</reference>
<sequence length="193" mass="20858">MSGPRSSSVGIPGTRARTRNAILNAAAKVLARDRKATLADIAKEAEVGRSTLHRYFADREELVNEVVEDSLHLIGQAVEDAALDRGEPMEALRRAVSAMVAVGDRLLFLFHDPTHFDKLEDTEPDATDLALRALIERGQADGVFDPQVAPDWIESVVWALVYSGCEAAGSGALPRHGVTEAVMRTLENGVCAR</sequence>
<dbReference type="OrthoDB" id="8654052at2"/>
<accession>A0A2T0Q562</accession>
<dbReference type="InterPro" id="IPR009057">
    <property type="entry name" value="Homeodomain-like_sf"/>
</dbReference>
<feature type="DNA-binding region" description="H-T-H motif" evidence="4">
    <location>
        <begin position="37"/>
        <end position="56"/>
    </location>
</feature>
<evidence type="ECO:0000256" key="2">
    <source>
        <dbReference type="ARBA" id="ARBA00023125"/>
    </source>
</evidence>
<evidence type="ECO:0000256" key="1">
    <source>
        <dbReference type="ARBA" id="ARBA00023015"/>
    </source>
</evidence>
<name>A0A2T0Q562_9ACTN</name>
<feature type="domain" description="HTH tetR-type" evidence="5">
    <location>
        <begin position="16"/>
        <end position="74"/>
    </location>
</feature>
<dbReference type="GO" id="GO:0003700">
    <property type="term" value="F:DNA-binding transcription factor activity"/>
    <property type="evidence" value="ECO:0007669"/>
    <property type="project" value="TreeGrafter"/>
</dbReference>
<dbReference type="RefSeq" id="WP_106246647.1">
    <property type="nucleotide sequence ID" value="NZ_PVZC01000004.1"/>
</dbReference>
<dbReference type="InterPro" id="IPR036271">
    <property type="entry name" value="Tet_transcr_reg_TetR-rel_C_sf"/>
</dbReference>
<evidence type="ECO:0000313" key="6">
    <source>
        <dbReference type="EMBL" id="PRX98975.1"/>
    </source>
</evidence>
<keyword evidence="3" id="KW-0804">Transcription</keyword>
<comment type="caution">
    <text evidence="6">The sequence shown here is derived from an EMBL/GenBank/DDBJ whole genome shotgun (WGS) entry which is preliminary data.</text>
</comment>
<dbReference type="EMBL" id="PVZC01000004">
    <property type="protein sequence ID" value="PRX98975.1"/>
    <property type="molecule type" value="Genomic_DNA"/>
</dbReference>
<organism evidence="6 7">
    <name type="scientific">Allonocardiopsis opalescens</name>
    <dbReference type="NCBI Taxonomy" id="1144618"/>
    <lineage>
        <taxon>Bacteria</taxon>
        <taxon>Bacillati</taxon>
        <taxon>Actinomycetota</taxon>
        <taxon>Actinomycetes</taxon>
        <taxon>Streptosporangiales</taxon>
        <taxon>Allonocardiopsis</taxon>
    </lineage>
</organism>
<dbReference type="InterPro" id="IPR001647">
    <property type="entry name" value="HTH_TetR"/>
</dbReference>
<evidence type="ECO:0000256" key="4">
    <source>
        <dbReference type="PROSITE-ProRule" id="PRU00335"/>
    </source>
</evidence>
<dbReference type="Pfam" id="PF00440">
    <property type="entry name" value="TetR_N"/>
    <property type="match status" value="1"/>
</dbReference>
<dbReference type="AlphaFoldDB" id="A0A2T0Q562"/>
<dbReference type="InterPro" id="IPR050109">
    <property type="entry name" value="HTH-type_TetR-like_transc_reg"/>
</dbReference>
<dbReference type="PANTHER" id="PTHR30055:SF234">
    <property type="entry name" value="HTH-TYPE TRANSCRIPTIONAL REGULATOR BETI"/>
    <property type="match status" value="1"/>
</dbReference>
<keyword evidence="7" id="KW-1185">Reference proteome</keyword>
<evidence type="ECO:0000313" key="7">
    <source>
        <dbReference type="Proteomes" id="UP000237846"/>
    </source>
</evidence>
<dbReference type="GO" id="GO:0000976">
    <property type="term" value="F:transcription cis-regulatory region binding"/>
    <property type="evidence" value="ECO:0007669"/>
    <property type="project" value="TreeGrafter"/>
</dbReference>
<keyword evidence="1" id="KW-0805">Transcription regulation</keyword>
<gene>
    <name evidence="6" type="ORF">CLV72_104555</name>
</gene>
<proteinExistence type="predicted"/>
<protein>
    <submittedName>
        <fullName evidence="6">TetR family transcriptional regulator</fullName>
    </submittedName>
</protein>
<dbReference type="PROSITE" id="PS50977">
    <property type="entry name" value="HTH_TETR_2"/>
    <property type="match status" value="1"/>
</dbReference>
<dbReference type="SUPFAM" id="SSF48498">
    <property type="entry name" value="Tetracyclin repressor-like, C-terminal domain"/>
    <property type="match status" value="1"/>
</dbReference>
<dbReference type="Gene3D" id="1.10.357.10">
    <property type="entry name" value="Tetracycline Repressor, domain 2"/>
    <property type="match status" value="1"/>
</dbReference>
<keyword evidence="2 4" id="KW-0238">DNA-binding</keyword>
<dbReference type="SUPFAM" id="SSF46689">
    <property type="entry name" value="Homeodomain-like"/>
    <property type="match status" value="1"/>
</dbReference>
<evidence type="ECO:0000256" key="3">
    <source>
        <dbReference type="ARBA" id="ARBA00023163"/>
    </source>
</evidence>
<dbReference type="PANTHER" id="PTHR30055">
    <property type="entry name" value="HTH-TYPE TRANSCRIPTIONAL REGULATOR RUTR"/>
    <property type="match status" value="1"/>
</dbReference>
<evidence type="ECO:0000259" key="5">
    <source>
        <dbReference type="PROSITE" id="PS50977"/>
    </source>
</evidence>
<dbReference type="Proteomes" id="UP000237846">
    <property type="component" value="Unassembled WGS sequence"/>
</dbReference>